<evidence type="ECO:0000256" key="1">
    <source>
        <dbReference type="SAM" id="SignalP"/>
    </source>
</evidence>
<comment type="caution">
    <text evidence="2">The sequence shown here is derived from an EMBL/GenBank/DDBJ whole genome shotgun (WGS) entry which is preliminary data.</text>
</comment>
<accession>A0A1Y1RQ47</accession>
<dbReference type="Proteomes" id="UP000192359">
    <property type="component" value="Unassembled WGS sequence"/>
</dbReference>
<dbReference type="OrthoDB" id="3267550at2"/>
<keyword evidence="3" id="KW-1185">Reference proteome</keyword>
<organism evidence="2 3">
    <name type="scientific">Rothia nasimurium</name>
    <dbReference type="NCBI Taxonomy" id="85336"/>
    <lineage>
        <taxon>Bacteria</taxon>
        <taxon>Bacillati</taxon>
        <taxon>Actinomycetota</taxon>
        <taxon>Actinomycetes</taxon>
        <taxon>Micrococcales</taxon>
        <taxon>Micrococcaceae</taxon>
        <taxon>Rothia</taxon>
    </lineage>
</organism>
<dbReference type="EMBL" id="LXWF01000012">
    <property type="protein sequence ID" value="ORC20636.1"/>
    <property type="molecule type" value="Genomic_DNA"/>
</dbReference>
<evidence type="ECO:0008006" key="4">
    <source>
        <dbReference type="Google" id="ProtNLM"/>
    </source>
</evidence>
<dbReference type="PROSITE" id="PS51257">
    <property type="entry name" value="PROKAR_LIPOPROTEIN"/>
    <property type="match status" value="1"/>
</dbReference>
<keyword evidence="1" id="KW-0732">Signal</keyword>
<dbReference type="AlphaFoldDB" id="A0A1Y1RQ47"/>
<name>A0A1Y1RQ47_9MICC</name>
<dbReference type="RefSeq" id="WP_083091409.1">
    <property type="nucleotide sequence ID" value="NZ_LXWF01000012.1"/>
</dbReference>
<protein>
    <recommendedName>
        <fullName evidence="4">DNA modification methylase</fullName>
    </recommendedName>
</protein>
<proteinExistence type="predicted"/>
<feature type="chain" id="PRO_5010994205" description="DNA modification methylase" evidence="1">
    <location>
        <begin position="25"/>
        <end position="208"/>
    </location>
</feature>
<gene>
    <name evidence="2" type="ORF">A7979_10960</name>
</gene>
<evidence type="ECO:0000313" key="3">
    <source>
        <dbReference type="Proteomes" id="UP000192359"/>
    </source>
</evidence>
<reference evidence="2 3" key="1">
    <citation type="submission" date="2016-05" db="EMBL/GenBank/DDBJ databases">
        <title>Draft genome sequence of a porcine commensal Rothia nasimurium.</title>
        <authorList>
            <person name="Gaiser R.A."/>
            <person name="Van Baarlen P."/>
            <person name="Wells J.M."/>
        </authorList>
    </citation>
    <scope>NUCLEOTIDE SEQUENCE [LARGE SCALE GENOMIC DNA]</scope>
    <source>
        <strain evidence="2 3">PT-32</strain>
    </source>
</reference>
<sequence length="208" mass="21301">MKFVASKNLKRAGATALIAVATLAATGCTYTNDPATTIVYDASDGVSFTMWPEGKRVDMRNLLIISAGEGQPGRVLGTVYNTGDSQQTVTFNVGGGESFTLTADPGQVIKLEDEANQVIIPSTSKAPGLTIEAEGVIGETTEAFNLPVLDGTLPEYTDYVPGGSTAAPAETATPTETAVPAMPTVPAETVAPAEAVVPAETATATATY</sequence>
<feature type="signal peptide" evidence="1">
    <location>
        <begin position="1"/>
        <end position="24"/>
    </location>
</feature>
<evidence type="ECO:0000313" key="2">
    <source>
        <dbReference type="EMBL" id="ORC20636.1"/>
    </source>
</evidence>